<reference evidence="1" key="1">
    <citation type="submission" date="2021-06" db="EMBL/GenBank/DDBJ databases">
        <authorList>
            <person name="Kallberg Y."/>
            <person name="Tangrot J."/>
            <person name="Rosling A."/>
        </authorList>
    </citation>
    <scope>NUCLEOTIDE SEQUENCE</scope>
    <source>
        <strain evidence="1">CL356</strain>
    </source>
</reference>
<protein>
    <submittedName>
        <fullName evidence="1">903_t:CDS:1</fullName>
    </submittedName>
</protein>
<comment type="caution">
    <text evidence="1">The sequence shown here is derived from an EMBL/GenBank/DDBJ whole genome shotgun (WGS) entry which is preliminary data.</text>
</comment>
<sequence length="140" mass="16512">MRDRHMDSMTKFWAEKYDWALSWRLRRAVERETGPVNEDAEEEVPAIALVGIPKRWWQEQQRWTVQRWVVSKPYWGRVTWGTEKTDRYWIAADGDQPDRLGSENKKAEGKTELRRQFKGVGHRVTLSSPPYGPISPLARS</sequence>
<evidence type="ECO:0000313" key="2">
    <source>
        <dbReference type="Proteomes" id="UP000789525"/>
    </source>
</evidence>
<dbReference type="EMBL" id="CAJVPT010007906">
    <property type="protein sequence ID" value="CAG8546292.1"/>
    <property type="molecule type" value="Genomic_DNA"/>
</dbReference>
<name>A0ACA9LRL1_9GLOM</name>
<accession>A0ACA9LRL1</accession>
<keyword evidence="2" id="KW-1185">Reference proteome</keyword>
<dbReference type="Proteomes" id="UP000789525">
    <property type="component" value="Unassembled WGS sequence"/>
</dbReference>
<evidence type="ECO:0000313" key="1">
    <source>
        <dbReference type="EMBL" id="CAG8546292.1"/>
    </source>
</evidence>
<gene>
    <name evidence="1" type="ORF">ACOLOM_LOCUS4673</name>
</gene>
<organism evidence="1 2">
    <name type="scientific">Acaulospora colombiana</name>
    <dbReference type="NCBI Taxonomy" id="27376"/>
    <lineage>
        <taxon>Eukaryota</taxon>
        <taxon>Fungi</taxon>
        <taxon>Fungi incertae sedis</taxon>
        <taxon>Mucoromycota</taxon>
        <taxon>Glomeromycotina</taxon>
        <taxon>Glomeromycetes</taxon>
        <taxon>Diversisporales</taxon>
        <taxon>Acaulosporaceae</taxon>
        <taxon>Acaulospora</taxon>
    </lineage>
</organism>
<proteinExistence type="predicted"/>